<dbReference type="Pfam" id="PF01850">
    <property type="entry name" value="PIN"/>
    <property type="match status" value="1"/>
</dbReference>
<dbReference type="EMBL" id="CAAHFG010000001">
    <property type="protein sequence ID" value="VGO14554.1"/>
    <property type="molecule type" value="Genomic_DNA"/>
</dbReference>
<dbReference type="Gene3D" id="3.40.50.1010">
    <property type="entry name" value="5'-nuclease"/>
    <property type="match status" value="1"/>
</dbReference>
<protein>
    <recommendedName>
        <fullName evidence="1">PIN domain-containing protein</fullName>
    </recommendedName>
</protein>
<dbReference type="SUPFAM" id="SSF88723">
    <property type="entry name" value="PIN domain-like"/>
    <property type="match status" value="1"/>
</dbReference>
<dbReference type="Proteomes" id="UP000366872">
    <property type="component" value="Unassembled WGS sequence"/>
</dbReference>
<gene>
    <name evidence="2" type="ORF">PDESU_03117</name>
</gene>
<sequence length="139" mass="15751">MSVEVFVDTNVLVYSFDSTDPVKHAIAQRRLDELWVQNVAVALSIQVLQEFYVTMLRKGGERAFFREVVEHYMCREIVENSKGLLRRALDIHQEFGTSFYDANIIAAAQVVGAKELWSEDFNTGQDYGGVVAVNPFEGK</sequence>
<dbReference type="InterPro" id="IPR002716">
    <property type="entry name" value="PIN_dom"/>
</dbReference>
<keyword evidence="3" id="KW-1185">Reference proteome</keyword>
<dbReference type="AlphaFoldDB" id="A0A6C2U4W7"/>
<dbReference type="InterPro" id="IPR029060">
    <property type="entry name" value="PIN-like_dom_sf"/>
</dbReference>
<proteinExistence type="predicted"/>
<feature type="domain" description="PIN" evidence="1">
    <location>
        <begin position="5"/>
        <end position="120"/>
    </location>
</feature>
<evidence type="ECO:0000313" key="3">
    <source>
        <dbReference type="Proteomes" id="UP000366872"/>
    </source>
</evidence>
<evidence type="ECO:0000313" key="2">
    <source>
        <dbReference type="EMBL" id="VGO14554.1"/>
    </source>
</evidence>
<evidence type="ECO:0000259" key="1">
    <source>
        <dbReference type="Pfam" id="PF01850"/>
    </source>
</evidence>
<dbReference type="RefSeq" id="WP_168442296.1">
    <property type="nucleotide sequence ID" value="NZ_CAAHFG010000001.1"/>
</dbReference>
<organism evidence="2 3">
    <name type="scientific">Pontiella desulfatans</name>
    <dbReference type="NCBI Taxonomy" id="2750659"/>
    <lineage>
        <taxon>Bacteria</taxon>
        <taxon>Pseudomonadati</taxon>
        <taxon>Kiritimatiellota</taxon>
        <taxon>Kiritimatiellia</taxon>
        <taxon>Kiritimatiellales</taxon>
        <taxon>Pontiellaceae</taxon>
        <taxon>Pontiella</taxon>
    </lineage>
</organism>
<accession>A0A6C2U4W7</accession>
<name>A0A6C2U4W7_PONDE</name>
<reference evidence="2 3" key="1">
    <citation type="submission" date="2019-04" db="EMBL/GenBank/DDBJ databases">
        <authorList>
            <person name="Van Vliet M D."/>
        </authorList>
    </citation>
    <scope>NUCLEOTIDE SEQUENCE [LARGE SCALE GENOMIC DNA]</scope>
    <source>
        <strain evidence="2 3">F1</strain>
    </source>
</reference>
<dbReference type="CDD" id="cd18692">
    <property type="entry name" value="PIN_VapC-like"/>
    <property type="match status" value="1"/>
</dbReference>